<feature type="transmembrane region" description="Helical" evidence="1">
    <location>
        <begin position="303"/>
        <end position="328"/>
    </location>
</feature>
<organism evidence="3 4">
    <name type="scientific">Candidatus Viridilinea halotolerans</name>
    <dbReference type="NCBI Taxonomy" id="2491704"/>
    <lineage>
        <taxon>Bacteria</taxon>
        <taxon>Bacillati</taxon>
        <taxon>Chloroflexota</taxon>
        <taxon>Chloroflexia</taxon>
        <taxon>Chloroflexales</taxon>
        <taxon>Chloroflexineae</taxon>
        <taxon>Oscillochloridaceae</taxon>
        <taxon>Candidatus Viridilinea</taxon>
    </lineage>
</organism>
<dbReference type="PANTHER" id="PTHR41710:SF2">
    <property type="entry name" value="GLYCOSYL TRANSFERASE FAMILY 39_83 DOMAIN-CONTAINING PROTEIN"/>
    <property type="match status" value="1"/>
</dbReference>
<feature type="transmembrane region" description="Helical" evidence="1">
    <location>
        <begin position="149"/>
        <end position="166"/>
    </location>
</feature>
<dbReference type="EMBL" id="RSAS01000595">
    <property type="protein sequence ID" value="RRR69717.1"/>
    <property type="molecule type" value="Genomic_DNA"/>
</dbReference>
<feature type="transmembrane region" description="Helical" evidence="1">
    <location>
        <begin position="97"/>
        <end position="116"/>
    </location>
</feature>
<evidence type="ECO:0000313" key="4">
    <source>
        <dbReference type="Proteomes" id="UP000280307"/>
    </source>
</evidence>
<dbReference type="Pfam" id="PF13231">
    <property type="entry name" value="PMT_2"/>
    <property type="match status" value="1"/>
</dbReference>
<feature type="transmembrane region" description="Helical" evidence="1">
    <location>
        <begin position="27"/>
        <end position="45"/>
    </location>
</feature>
<gene>
    <name evidence="3" type="ORF">EI684_14870</name>
</gene>
<reference evidence="3 4" key="1">
    <citation type="submission" date="2018-12" db="EMBL/GenBank/DDBJ databases">
        <title>Genome Sequence of Candidatus Viridilinea halotolerans isolated from saline sulfide-rich spring.</title>
        <authorList>
            <person name="Grouzdev D.S."/>
            <person name="Burganskaya E.I."/>
            <person name="Krutkina M.S."/>
            <person name="Sukhacheva M.V."/>
            <person name="Gorlenko V.M."/>
        </authorList>
    </citation>
    <scope>NUCLEOTIDE SEQUENCE [LARGE SCALE GENOMIC DNA]</scope>
    <source>
        <strain evidence="3">Chok-6</strain>
    </source>
</reference>
<evidence type="ECO:0000256" key="1">
    <source>
        <dbReference type="SAM" id="Phobius"/>
    </source>
</evidence>
<feature type="transmembrane region" description="Helical" evidence="1">
    <location>
        <begin position="74"/>
        <end position="91"/>
    </location>
</feature>
<evidence type="ECO:0000259" key="2">
    <source>
        <dbReference type="Pfam" id="PF13231"/>
    </source>
</evidence>
<keyword evidence="1" id="KW-0472">Membrane</keyword>
<feature type="transmembrane region" description="Helical" evidence="1">
    <location>
        <begin position="123"/>
        <end position="143"/>
    </location>
</feature>
<proteinExistence type="predicted"/>
<name>A0A426TW63_9CHLR</name>
<feature type="domain" description="Glycosyltransferase RgtA/B/C/D-like" evidence="2">
    <location>
        <begin position="76"/>
        <end position="223"/>
    </location>
</feature>
<sequence>MTTLDISAQHTSQESLATSWSLTVEQLAYAALAVLSLLLHLWALGDRALHHDETLHASYSWFLFVGRGYIHDPLLHGPLLYYLGALGYFLFGDSDFTARLMPALAGTLLPLLPYLLRRELGRPAALIAACYLLLSPVALYVGRFFRHDMYAVLCELLVFVAIVRYVQSRRAVWLGLGSAAFAFMFVNLETSYLFLLIMAAPLAVAIFWQIYKPGLIFVLALGLLGAALLFVLPAKAQVDGANHAIIDPATGAMQIERPGFLGWPPLPTDDNGYALRVRNRADNDGGRSFVQNLGLYLGEVWQFFGHPAIVVAMGLTLGTATTLAHLIWRRPAANGLTPWQAAWERQAPAALALASLAQGRRWLVALAIFLAIYLLFFTAFLTNLIGAVSGVTGSFLYWLAQHNVERGGQPSHYYPFLLFVYEPLLLIFGAVGLGLVGYDLVRLLRPAATAEEGEEPLPQASETPFHVAFCIPLLAWWAVAALG</sequence>
<protein>
    <submittedName>
        <fullName evidence="3">TIGR03663 family protein</fullName>
    </submittedName>
</protein>
<feature type="transmembrane region" description="Helical" evidence="1">
    <location>
        <begin position="192"/>
        <end position="208"/>
    </location>
</feature>
<dbReference type="AlphaFoldDB" id="A0A426TW63"/>
<feature type="transmembrane region" description="Helical" evidence="1">
    <location>
        <begin position="412"/>
        <end position="436"/>
    </location>
</feature>
<dbReference type="Proteomes" id="UP000280307">
    <property type="component" value="Unassembled WGS sequence"/>
</dbReference>
<dbReference type="InterPro" id="IPR019962">
    <property type="entry name" value="CHP03663"/>
</dbReference>
<keyword evidence="1" id="KW-0812">Transmembrane</keyword>
<accession>A0A426TW63</accession>
<feature type="transmembrane region" description="Helical" evidence="1">
    <location>
        <begin position="349"/>
        <end position="374"/>
    </location>
</feature>
<feature type="non-terminal residue" evidence="3">
    <location>
        <position position="483"/>
    </location>
</feature>
<feature type="transmembrane region" description="Helical" evidence="1">
    <location>
        <begin position="215"/>
        <end position="234"/>
    </location>
</feature>
<evidence type="ECO:0000313" key="3">
    <source>
        <dbReference type="EMBL" id="RRR69717.1"/>
    </source>
</evidence>
<dbReference type="NCBIfam" id="TIGR03663">
    <property type="entry name" value="flippase activity-associated protein Agl23"/>
    <property type="match status" value="1"/>
</dbReference>
<comment type="caution">
    <text evidence="3">The sequence shown here is derived from an EMBL/GenBank/DDBJ whole genome shotgun (WGS) entry which is preliminary data.</text>
</comment>
<dbReference type="InterPro" id="IPR038731">
    <property type="entry name" value="RgtA/B/C-like"/>
</dbReference>
<dbReference type="PANTHER" id="PTHR41710">
    <property type="entry name" value="GLYCOSYL TRANSFERASE, FAMILY 39"/>
    <property type="match status" value="1"/>
</dbReference>
<keyword evidence="1" id="KW-1133">Transmembrane helix</keyword>